<proteinExistence type="inferred from homology"/>
<comment type="function">
    <text evidence="2">An aminoacyl-tRNA editing enzyme that deacylates mischarged D-aminoacyl-tRNAs. Also deacylates mischarged glycyl-tRNA(Ala), protecting cells against glycine mischarging by AlaRS. Acts via tRNA-based rather than protein-based catalysis; rejects L-amino acids rather than detecting D-amino acids in the active site. By recycling D-aminoacyl-tRNA to D-amino acids and free tRNA molecules, this enzyme counteracts the toxicity associated with the formation of D-aminoacyl-tRNA entities in vivo and helps enforce protein L-homochirality.</text>
</comment>
<dbReference type="SUPFAM" id="SSF69500">
    <property type="entry name" value="DTD-like"/>
    <property type="match status" value="1"/>
</dbReference>
<keyword evidence="4" id="KW-1185">Reference proteome</keyword>
<gene>
    <name evidence="2" type="primary">dtd</name>
    <name evidence="3" type="ordered locus">Fleli_1703</name>
</gene>
<dbReference type="HAMAP" id="MF_00518">
    <property type="entry name" value="Deacylase_Dtd"/>
    <property type="match status" value="1"/>
</dbReference>
<keyword evidence="2" id="KW-0378">Hydrolase</keyword>
<dbReference type="EC" id="3.1.1.-" evidence="2"/>
<feature type="short sequence motif" description="Gly-cisPro motif, important for rejection of L-amino acids" evidence="2">
    <location>
        <begin position="138"/>
        <end position="139"/>
    </location>
</feature>
<comment type="catalytic activity">
    <reaction evidence="2">
        <text>glycyl-tRNA(Ala) + H2O = tRNA(Ala) + glycine + H(+)</text>
        <dbReference type="Rhea" id="RHEA:53744"/>
        <dbReference type="Rhea" id="RHEA-COMP:9657"/>
        <dbReference type="Rhea" id="RHEA-COMP:13640"/>
        <dbReference type="ChEBI" id="CHEBI:15377"/>
        <dbReference type="ChEBI" id="CHEBI:15378"/>
        <dbReference type="ChEBI" id="CHEBI:57305"/>
        <dbReference type="ChEBI" id="CHEBI:78442"/>
        <dbReference type="ChEBI" id="CHEBI:78522"/>
    </reaction>
</comment>
<dbReference type="RefSeq" id="WP_014797566.1">
    <property type="nucleotide sequence ID" value="NC_018018.1"/>
</dbReference>
<dbReference type="GO" id="GO:0106026">
    <property type="term" value="F:Gly-tRNA(Ala) deacylase activity"/>
    <property type="evidence" value="ECO:0007669"/>
    <property type="project" value="UniProtKB-UniRule"/>
</dbReference>
<dbReference type="FunFam" id="3.50.80.10:FF:000001">
    <property type="entry name" value="D-aminoacyl-tRNA deacylase"/>
    <property type="match status" value="1"/>
</dbReference>
<keyword evidence="2" id="KW-0820">tRNA-binding</keyword>
<comment type="similarity">
    <text evidence="1 2">Belongs to the DTD family.</text>
</comment>
<dbReference type="GO" id="GO:0051500">
    <property type="term" value="F:D-tyrosyl-tRNA(Tyr) deacylase activity"/>
    <property type="evidence" value="ECO:0007669"/>
    <property type="project" value="TreeGrafter"/>
</dbReference>
<evidence type="ECO:0000313" key="3">
    <source>
        <dbReference type="EMBL" id="AFM04111.1"/>
    </source>
</evidence>
<keyword evidence="2" id="KW-0963">Cytoplasm</keyword>
<comment type="domain">
    <text evidence="2">A Gly-cisPro motif from one monomer fits into the active site of the other monomer to allow specific chiral rejection of L-amino acids.</text>
</comment>
<comment type="subunit">
    <text evidence="2">Homodimer.</text>
</comment>
<dbReference type="EC" id="3.1.1.96" evidence="2"/>
<dbReference type="Pfam" id="PF02580">
    <property type="entry name" value="Tyr_Deacylase"/>
    <property type="match status" value="1"/>
</dbReference>
<dbReference type="InterPro" id="IPR003732">
    <property type="entry name" value="Daa-tRNA_deacyls_DTD"/>
</dbReference>
<dbReference type="AlphaFoldDB" id="I4AJH6"/>
<sequence length="151" mass="16762">MIALIQRVTRASVVVEDKIIGEIKNGLLVFLGIAATDTPKTIEWLSKKIVGLRIFSDQDDKMNFSVKDLDADILLVSQFTLYANVKKGNRPSFTDSAPPSLAIPLYEQMIKALEDKLEKTIQTGEFGADMKIDLLNDGPVTICIDTQKYNV</sequence>
<keyword evidence="2" id="KW-0694">RNA-binding</keyword>
<dbReference type="KEGG" id="fli:Fleli_1703"/>
<dbReference type="GO" id="GO:0005737">
    <property type="term" value="C:cytoplasm"/>
    <property type="evidence" value="ECO:0007669"/>
    <property type="project" value="UniProtKB-SubCell"/>
</dbReference>
<accession>I4AJH6</accession>
<comment type="subcellular location">
    <subcellularLocation>
        <location evidence="2">Cytoplasm</location>
    </subcellularLocation>
</comment>
<dbReference type="Gene3D" id="3.50.80.10">
    <property type="entry name" value="D-tyrosyl-tRNA(Tyr) deacylase"/>
    <property type="match status" value="1"/>
</dbReference>
<dbReference type="Proteomes" id="UP000006054">
    <property type="component" value="Chromosome"/>
</dbReference>
<dbReference type="GO" id="GO:0000049">
    <property type="term" value="F:tRNA binding"/>
    <property type="evidence" value="ECO:0007669"/>
    <property type="project" value="UniProtKB-UniRule"/>
</dbReference>
<dbReference type="PANTHER" id="PTHR10472:SF5">
    <property type="entry name" value="D-AMINOACYL-TRNA DEACYLASE 1"/>
    <property type="match status" value="1"/>
</dbReference>
<protein>
    <recommendedName>
        <fullName evidence="2">D-aminoacyl-tRNA deacylase</fullName>
        <shortName evidence="2">DTD</shortName>
        <ecNumber evidence="2">3.1.1.96</ecNumber>
    </recommendedName>
    <alternativeName>
        <fullName evidence="2">Gly-tRNA(Ala) deacylase</fullName>
        <ecNumber evidence="2">3.1.1.-</ecNumber>
    </alternativeName>
</protein>
<dbReference type="eggNOG" id="COG1490">
    <property type="taxonomic scope" value="Bacteria"/>
</dbReference>
<dbReference type="PATRIC" id="fig|880071.3.peg.1678"/>
<name>I4AJH6_BERLS</name>
<dbReference type="PANTHER" id="PTHR10472">
    <property type="entry name" value="D-TYROSYL-TRNA TYR DEACYLASE"/>
    <property type="match status" value="1"/>
</dbReference>
<dbReference type="GO" id="GO:0043908">
    <property type="term" value="F:Ser(Gly)-tRNA(Ala) hydrolase activity"/>
    <property type="evidence" value="ECO:0007669"/>
    <property type="project" value="UniProtKB-UniRule"/>
</dbReference>
<dbReference type="InterPro" id="IPR023509">
    <property type="entry name" value="DTD-like_sf"/>
</dbReference>
<dbReference type="GO" id="GO:0019478">
    <property type="term" value="P:D-amino acid catabolic process"/>
    <property type="evidence" value="ECO:0007669"/>
    <property type="project" value="UniProtKB-UniRule"/>
</dbReference>
<evidence type="ECO:0000256" key="2">
    <source>
        <dbReference type="HAMAP-Rule" id="MF_00518"/>
    </source>
</evidence>
<evidence type="ECO:0000313" key="4">
    <source>
        <dbReference type="Proteomes" id="UP000006054"/>
    </source>
</evidence>
<dbReference type="NCBIfam" id="TIGR00256">
    <property type="entry name" value="D-aminoacyl-tRNA deacylase"/>
    <property type="match status" value="1"/>
</dbReference>
<comment type="catalytic activity">
    <reaction evidence="2">
        <text>a D-aminoacyl-tRNA + H2O = a tRNA + a D-alpha-amino acid + H(+)</text>
        <dbReference type="Rhea" id="RHEA:13953"/>
        <dbReference type="Rhea" id="RHEA-COMP:10123"/>
        <dbReference type="Rhea" id="RHEA-COMP:10124"/>
        <dbReference type="ChEBI" id="CHEBI:15377"/>
        <dbReference type="ChEBI" id="CHEBI:15378"/>
        <dbReference type="ChEBI" id="CHEBI:59871"/>
        <dbReference type="ChEBI" id="CHEBI:78442"/>
        <dbReference type="ChEBI" id="CHEBI:79333"/>
        <dbReference type="EC" id="3.1.1.96"/>
    </reaction>
</comment>
<reference evidence="4" key="1">
    <citation type="submission" date="2012-06" db="EMBL/GenBank/DDBJ databases">
        <title>The complete genome of Flexibacter litoralis DSM 6794.</title>
        <authorList>
            <person name="Lucas S."/>
            <person name="Copeland A."/>
            <person name="Lapidus A."/>
            <person name="Glavina del Rio T."/>
            <person name="Dalin E."/>
            <person name="Tice H."/>
            <person name="Bruce D."/>
            <person name="Goodwin L."/>
            <person name="Pitluck S."/>
            <person name="Peters L."/>
            <person name="Ovchinnikova G."/>
            <person name="Lu M."/>
            <person name="Kyrpides N."/>
            <person name="Mavromatis K."/>
            <person name="Ivanova N."/>
            <person name="Brettin T."/>
            <person name="Detter J.C."/>
            <person name="Han C."/>
            <person name="Larimer F."/>
            <person name="Land M."/>
            <person name="Hauser L."/>
            <person name="Markowitz V."/>
            <person name="Cheng J.-F."/>
            <person name="Hugenholtz P."/>
            <person name="Woyke T."/>
            <person name="Wu D."/>
            <person name="Spring S."/>
            <person name="Lang E."/>
            <person name="Kopitz M."/>
            <person name="Brambilla E."/>
            <person name="Klenk H.-P."/>
            <person name="Eisen J.A."/>
        </authorList>
    </citation>
    <scope>NUCLEOTIDE SEQUENCE [LARGE SCALE GENOMIC DNA]</scope>
    <source>
        <strain evidence="4">ATCC 23117 / DSM 6794 / NBRC 15988 / NCIMB 1366 / Sio-4</strain>
    </source>
</reference>
<dbReference type="OrthoDB" id="9801395at2"/>
<evidence type="ECO:0000256" key="1">
    <source>
        <dbReference type="ARBA" id="ARBA00009673"/>
    </source>
</evidence>
<organism evidence="3 4">
    <name type="scientific">Bernardetia litoralis (strain ATCC 23117 / DSM 6794 / NBRC 15988 / NCIMB 1366 / Fx l1 / Sio-4)</name>
    <name type="common">Flexibacter litoralis</name>
    <dbReference type="NCBI Taxonomy" id="880071"/>
    <lineage>
        <taxon>Bacteria</taxon>
        <taxon>Pseudomonadati</taxon>
        <taxon>Bacteroidota</taxon>
        <taxon>Cytophagia</taxon>
        <taxon>Cytophagales</taxon>
        <taxon>Bernardetiaceae</taxon>
        <taxon>Bernardetia</taxon>
    </lineage>
</organism>
<dbReference type="EMBL" id="CP003345">
    <property type="protein sequence ID" value="AFM04111.1"/>
    <property type="molecule type" value="Genomic_DNA"/>
</dbReference>
<dbReference type="HOGENOM" id="CLU_076901_1_0_10"/>
<dbReference type="CDD" id="cd00563">
    <property type="entry name" value="Dtyr_deacylase"/>
    <property type="match status" value="1"/>
</dbReference>